<reference evidence="13" key="1">
    <citation type="submission" date="2021-01" db="UniProtKB">
        <authorList>
            <consortium name="EnsemblPlants"/>
        </authorList>
    </citation>
    <scope>IDENTIFICATION</scope>
</reference>
<dbReference type="InterPro" id="IPR002156">
    <property type="entry name" value="RNaseH_domain"/>
</dbReference>
<evidence type="ECO:0000259" key="10">
    <source>
        <dbReference type="PROSITE" id="PS50878"/>
    </source>
</evidence>
<dbReference type="InterPro" id="IPR043502">
    <property type="entry name" value="DNA/RNA_pol_sf"/>
</dbReference>
<dbReference type="Gene3D" id="2.40.70.10">
    <property type="entry name" value="Acid Proteases"/>
    <property type="match status" value="1"/>
</dbReference>
<dbReference type="PROSITE" id="PS50879">
    <property type="entry name" value="RNASE_H_1"/>
    <property type="match status" value="1"/>
</dbReference>
<dbReference type="EnsemblPlants" id="QL93p0205_0258:mrna">
    <property type="protein sequence ID" value="QL93p0205_0258:mrna"/>
    <property type="gene ID" value="QL93p0205_0258"/>
</dbReference>
<dbReference type="Pfam" id="PF03732">
    <property type="entry name" value="Retrotrans_gag"/>
    <property type="match status" value="1"/>
</dbReference>
<organism evidence="13 14">
    <name type="scientific">Quercus lobata</name>
    <name type="common">Valley oak</name>
    <dbReference type="NCBI Taxonomy" id="97700"/>
    <lineage>
        <taxon>Eukaryota</taxon>
        <taxon>Viridiplantae</taxon>
        <taxon>Streptophyta</taxon>
        <taxon>Embryophyta</taxon>
        <taxon>Tracheophyta</taxon>
        <taxon>Spermatophyta</taxon>
        <taxon>Magnoliopsida</taxon>
        <taxon>eudicotyledons</taxon>
        <taxon>Gunneridae</taxon>
        <taxon>Pentapetalae</taxon>
        <taxon>rosids</taxon>
        <taxon>fabids</taxon>
        <taxon>Fagales</taxon>
        <taxon>Fagaceae</taxon>
        <taxon>Quercus</taxon>
    </lineage>
</organism>
<dbReference type="PROSITE" id="PS50994">
    <property type="entry name" value="INTEGRASE"/>
    <property type="match status" value="1"/>
</dbReference>
<dbReference type="EC" id="2.7.7.49" evidence="1"/>
<dbReference type="CDD" id="cd01647">
    <property type="entry name" value="RT_LTR"/>
    <property type="match status" value="1"/>
</dbReference>
<proteinExistence type="predicted"/>
<dbReference type="OMA" id="DWCPRIT"/>
<feature type="region of interest" description="Disordered" evidence="9">
    <location>
        <begin position="406"/>
        <end position="452"/>
    </location>
</feature>
<keyword evidence="7" id="KW-0695">RNA-directed DNA polymerase</keyword>
<dbReference type="GO" id="GO:0015074">
    <property type="term" value="P:DNA integration"/>
    <property type="evidence" value="ECO:0007669"/>
    <property type="project" value="InterPro"/>
</dbReference>
<dbReference type="PANTHER" id="PTHR48475:SF2">
    <property type="entry name" value="RIBONUCLEASE H"/>
    <property type="match status" value="1"/>
</dbReference>
<evidence type="ECO:0000256" key="7">
    <source>
        <dbReference type="ARBA" id="ARBA00022918"/>
    </source>
</evidence>
<evidence type="ECO:0000259" key="12">
    <source>
        <dbReference type="PROSITE" id="PS50994"/>
    </source>
</evidence>
<keyword evidence="4" id="KW-0540">Nuclease</keyword>
<dbReference type="InterPro" id="IPR001584">
    <property type="entry name" value="Integrase_cat-core"/>
</dbReference>
<feature type="region of interest" description="Disordered" evidence="9">
    <location>
        <begin position="671"/>
        <end position="718"/>
    </location>
</feature>
<dbReference type="CDD" id="cd09279">
    <property type="entry name" value="RNase_HI_like"/>
    <property type="match status" value="1"/>
</dbReference>
<dbReference type="Gene3D" id="3.30.70.270">
    <property type="match status" value="1"/>
</dbReference>
<feature type="domain" description="RNase H type-1" evidence="11">
    <location>
        <begin position="1487"/>
        <end position="1615"/>
    </location>
</feature>
<dbReference type="InterPro" id="IPR012337">
    <property type="entry name" value="RNaseH-like_sf"/>
</dbReference>
<dbReference type="InterPro" id="IPR002921">
    <property type="entry name" value="Fungal_lipase-type"/>
</dbReference>
<feature type="domain" description="Reverse transcriptase" evidence="10">
    <location>
        <begin position="1132"/>
        <end position="1311"/>
    </location>
</feature>
<dbReference type="InterPro" id="IPR041588">
    <property type="entry name" value="Integrase_H2C2"/>
</dbReference>
<keyword evidence="6" id="KW-0378">Hydrolase</keyword>
<dbReference type="Gene3D" id="3.40.50.1820">
    <property type="entry name" value="alpha/beta hydrolase"/>
    <property type="match status" value="1"/>
</dbReference>
<dbReference type="InterPro" id="IPR043128">
    <property type="entry name" value="Rev_trsase/Diguanyl_cyclase"/>
</dbReference>
<dbReference type="GO" id="GO:0006629">
    <property type="term" value="P:lipid metabolic process"/>
    <property type="evidence" value="ECO:0007669"/>
    <property type="project" value="InterPro"/>
</dbReference>
<dbReference type="SUPFAM" id="SSF53474">
    <property type="entry name" value="alpha/beta-Hydrolases"/>
    <property type="match status" value="1"/>
</dbReference>
<dbReference type="CDD" id="cd00303">
    <property type="entry name" value="retropepsin_like"/>
    <property type="match status" value="1"/>
</dbReference>
<dbReference type="Pfam" id="PF00665">
    <property type="entry name" value="rve"/>
    <property type="match status" value="1"/>
</dbReference>
<dbReference type="Gene3D" id="3.30.420.10">
    <property type="entry name" value="Ribonuclease H-like superfamily/Ribonuclease H"/>
    <property type="match status" value="2"/>
</dbReference>
<dbReference type="PANTHER" id="PTHR48475">
    <property type="entry name" value="RIBONUCLEASE H"/>
    <property type="match status" value="1"/>
</dbReference>
<evidence type="ECO:0000256" key="1">
    <source>
        <dbReference type="ARBA" id="ARBA00012493"/>
    </source>
</evidence>
<evidence type="ECO:0000259" key="11">
    <source>
        <dbReference type="PROSITE" id="PS50879"/>
    </source>
</evidence>
<dbReference type="InterPro" id="IPR036397">
    <property type="entry name" value="RNaseH_sf"/>
</dbReference>
<dbReference type="InterPro" id="IPR000477">
    <property type="entry name" value="RT_dom"/>
</dbReference>
<keyword evidence="5" id="KW-0255">Endonuclease</keyword>
<protein>
    <recommendedName>
        <fullName evidence="1">RNA-directed DNA polymerase</fullName>
        <ecNumber evidence="1">2.7.7.49</ecNumber>
    </recommendedName>
</protein>
<dbReference type="Pfam" id="PF01764">
    <property type="entry name" value="Lipase_3"/>
    <property type="match status" value="1"/>
</dbReference>
<evidence type="ECO:0000256" key="8">
    <source>
        <dbReference type="ARBA" id="ARBA00023172"/>
    </source>
</evidence>
<name>A0A7N2N9G0_QUELO</name>
<dbReference type="GO" id="GO:0003964">
    <property type="term" value="F:RNA-directed DNA polymerase activity"/>
    <property type="evidence" value="ECO:0007669"/>
    <property type="project" value="UniProtKB-KW"/>
</dbReference>
<dbReference type="InterPro" id="IPR029058">
    <property type="entry name" value="AB_hydrolase_fold"/>
</dbReference>
<dbReference type="PROSITE" id="PS50878">
    <property type="entry name" value="RT_POL"/>
    <property type="match status" value="1"/>
</dbReference>
<feature type="compositionally biased region" description="Basic and acidic residues" evidence="9">
    <location>
        <begin position="671"/>
        <end position="707"/>
    </location>
</feature>
<dbReference type="GO" id="GO:0004523">
    <property type="term" value="F:RNA-DNA hybrid ribonuclease activity"/>
    <property type="evidence" value="ECO:0007669"/>
    <property type="project" value="InterPro"/>
</dbReference>
<evidence type="ECO:0000256" key="2">
    <source>
        <dbReference type="ARBA" id="ARBA00022679"/>
    </source>
</evidence>
<dbReference type="Proteomes" id="UP000594261">
    <property type="component" value="Unassembled WGS sequence"/>
</dbReference>
<keyword evidence="3" id="KW-0548">Nucleotidyltransferase</keyword>
<evidence type="ECO:0000256" key="3">
    <source>
        <dbReference type="ARBA" id="ARBA00022695"/>
    </source>
</evidence>
<keyword evidence="14" id="KW-1185">Reference proteome</keyword>
<evidence type="ECO:0000256" key="9">
    <source>
        <dbReference type="SAM" id="MobiDB-lite"/>
    </source>
</evidence>
<dbReference type="Gene3D" id="3.10.10.10">
    <property type="entry name" value="HIV Type 1 Reverse Transcriptase, subunit A, domain 1"/>
    <property type="match status" value="1"/>
</dbReference>
<dbReference type="Gene3D" id="1.10.340.70">
    <property type="match status" value="1"/>
</dbReference>
<keyword evidence="2" id="KW-0808">Transferase</keyword>
<dbReference type="InterPro" id="IPR041373">
    <property type="entry name" value="RT_RNaseH"/>
</dbReference>
<dbReference type="GO" id="GO:0003676">
    <property type="term" value="F:nucleic acid binding"/>
    <property type="evidence" value="ECO:0007669"/>
    <property type="project" value="InterPro"/>
</dbReference>
<dbReference type="Pfam" id="PF00078">
    <property type="entry name" value="RVT_1"/>
    <property type="match status" value="1"/>
</dbReference>
<feature type="compositionally biased region" description="Polar residues" evidence="9">
    <location>
        <begin position="411"/>
        <end position="423"/>
    </location>
</feature>
<sequence>MSKTQLYSSGLELANFVVTHDILHDAWTAIWSLYSEISQNEGPSSFVRFKVYELPNYTIIAFFTWPSSSKDSVQGGGGGNLVSSSTFKGSFPFFDFLCPKTKDPSFSINEPAFQLFKSIFGVLPKFEIDNSKPLIITGNSLGGSVATLFTLSLLEKFNFSKTKGPLCITFGSPLIGDENLQEAISKYAAWNSCFLHVVSDQDLVPRVLINGYQPFGTFLFCSKLGCSCFEDHHTILELLTTTNLGTLENQDPNKVFESYGTFVKDLNRKVICKDTTDDESLIDWTTTPLRAGIITQLVTIGLVQSQIMLYLGNTLNRIMCRLIVRGTCDSLVILFSASSVGAVCGKRSTFSLPRQKSYMVLTRSMATTNDAQEEEAPTTALERQVRTLAAAVKRLTKQNHDLEEQLRQKNAAPNNQGADQEGTSADRRNQEGPQASNAPSKPERQNTSIPSLAEIAPPLVIAEMQAMKEQMEVMMNALKGRVSSDLDDLVNRTDSPFTATVNSYPLPSKFRMPQIDSYDGVKDPLDHLETFKTLMHLQGVADAIMCRAFPTTLKGAARIWFSRLAPNSIGTFKELSAQFTAHFIGGHRYKKSTACLMSMKQREDETLRAYISRFNKEALSVDEADDKILVAAFTNGLKKGKFLFSLYKNDPKTMSEVLYRATKYMNAEDALLAREEKPRKRERQEDNRQDQGRKKTRTGDRREERRPRPMGGRFTSFTPLTAPVDQVLMQIKDEEALTFPGKLKSDPNKRSRDKYCRFHRDHGHDTADCYDLKQQIEALIRQGKLQRFVSKERADPPAQDQHPRRDNERPRPPIGDIRMIVGGTAAAGSSKKARKTYLRMVQNVQLTGVVPKIARREGPIIGFSEEDAQRPHHPHDDALVVSLRVGDYNMHRVLVDNGSSADILYYTAFQQMRIDRERLIPTNAPLVGFGGSRVFPLGAVTLSVIVGDYPRQIARDVTFLVVDCSSAYNAILGRPTLNSWKAVTSTYHLMIKFPTDYGVGELRGSQMAARECYIAMMEMEDQVQALSIEERRTVTEPVEKLEEIPLDNSDPSRTTKIGTLANTTIRQELVTFLRRNRDVFAWDHEDMPGIDPSVMVYRLNVSPAFPPIRQKKRVFAPERDRAIAEEVRKLREASFIREVYYPDWLANVVMVKKASGKWRMCVDFTDLNKACPKDSYPLPRVDILVDSTARHQLLSFMDAFSGYNQIRMHEADQEKTSFVTSQGLFCYKVMPFGLKNAGATYQRLMNKMFAQQIGRNVQVYVDDMLVKSRKEEDHLGDLKETFDTLRSYNMKLNPGKCAFGVTAGKFLGFMVSQRGIEANPDKIQAILDMAPPRNVKEVQSLNGKIAALNSPSQPGEELFLYLAVSPAAVSAALIREEEKVQKPVYYASRALHGAEERYPPMEKLALALITAARKLKPYFQAHTVNVLTDKPLRRAMSSPEAAGRLALWAIELSEFDIQYRPRTAIKGQVVADFIAEFTHDEDKEAAESPQWSIYTDGSSNKQAAGAGIVLLSPEGDTIECMVRLDFPATNNESEYEALIAGLDLAKAAGAARVVIYCDSQVVTNQINGDYECKGEKMKKYLGEVKARVADLEAKVVQIPREENERADRLAKAASAEQMVIPGNVLSFIQLSPLIDLSNMQEICSDKSWTTPLVSYLRDGVLLDEKEAARRLKVQAARFVLIKDVLYKRGFSRPYLRCLGVEEADYVMREVHEGICGNHSGTKSLVHKLVRAGYYWPTMQKDAEAYVRAYDKCQRFSNIIRQPTEELTPMTAPWPFAQWGLDIMGPFPTAARQLKFLAVGIDYFTKWVEAEALATITEKNVRSFVWRCIICRFGIPRVFVSDNGRQFDNDPFRDFCSQLGIKNHYSSPAHPQANGQVEVTNRSLLKIIKTRLEGAKGIWPDELPSILWAYRTTARTPTGETPFRLTYGNEAVIPAEVGLTSYRVHNHDENKNDEAMRLQLDLIDEIRAIAEQRLARYQDRMAKHYNSRVRHRDFQVGDLVLRKVMGAARDPTQGKLGPNWEGPYRVTSWLRKGTYHLETLEGKKLPHPWNTEHLRRYYQ</sequence>
<dbReference type="SUPFAM" id="SSF53098">
    <property type="entry name" value="Ribonuclease H-like"/>
    <property type="match status" value="2"/>
</dbReference>
<keyword evidence="8" id="KW-0233">DNA recombination</keyword>
<evidence type="ECO:0000313" key="13">
    <source>
        <dbReference type="EnsemblPlants" id="QL93p0205_0258:mrna"/>
    </source>
</evidence>
<feature type="region of interest" description="Disordered" evidence="9">
    <location>
        <begin position="787"/>
        <end position="827"/>
    </location>
</feature>
<feature type="domain" description="Integrase catalytic" evidence="12">
    <location>
        <begin position="1768"/>
        <end position="1929"/>
    </location>
</feature>
<feature type="compositionally biased region" description="Polar residues" evidence="9">
    <location>
        <begin position="431"/>
        <end position="450"/>
    </location>
</feature>
<feature type="compositionally biased region" description="Basic and acidic residues" evidence="9">
    <location>
        <begin position="789"/>
        <end position="811"/>
    </location>
</feature>
<dbReference type="InterPro" id="IPR005162">
    <property type="entry name" value="Retrotrans_gag_dom"/>
</dbReference>
<dbReference type="InParanoid" id="A0A7N2N9G0"/>
<dbReference type="Gramene" id="QL93p0205_0258:mrna">
    <property type="protein sequence ID" value="QL93p0205_0258:mrna"/>
    <property type="gene ID" value="QL93p0205_0258"/>
</dbReference>
<dbReference type="SUPFAM" id="SSF56672">
    <property type="entry name" value="DNA/RNA polymerases"/>
    <property type="match status" value="1"/>
</dbReference>
<dbReference type="InterPro" id="IPR021109">
    <property type="entry name" value="Peptidase_aspartic_dom_sf"/>
</dbReference>
<dbReference type="GO" id="GO:0006310">
    <property type="term" value="P:DNA recombination"/>
    <property type="evidence" value="ECO:0007669"/>
    <property type="project" value="UniProtKB-KW"/>
</dbReference>
<evidence type="ECO:0000256" key="5">
    <source>
        <dbReference type="ARBA" id="ARBA00022759"/>
    </source>
</evidence>
<evidence type="ECO:0000256" key="4">
    <source>
        <dbReference type="ARBA" id="ARBA00022722"/>
    </source>
</evidence>
<dbReference type="Pfam" id="PF17921">
    <property type="entry name" value="Integrase_H2C2"/>
    <property type="match status" value="1"/>
</dbReference>
<accession>A0A7N2N9G0</accession>
<dbReference type="Pfam" id="PF13456">
    <property type="entry name" value="RVT_3"/>
    <property type="match status" value="1"/>
</dbReference>
<evidence type="ECO:0000256" key="6">
    <source>
        <dbReference type="ARBA" id="ARBA00022801"/>
    </source>
</evidence>
<evidence type="ECO:0000313" key="14">
    <source>
        <dbReference type="Proteomes" id="UP000594261"/>
    </source>
</evidence>
<dbReference type="Pfam" id="PF17917">
    <property type="entry name" value="RT_RNaseH"/>
    <property type="match status" value="1"/>
</dbReference>